<feature type="non-terminal residue" evidence="2">
    <location>
        <position position="1"/>
    </location>
</feature>
<dbReference type="Gene3D" id="3.40.30.10">
    <property type="entry name" value="Glutaredoxin"/>
    <property type="match status" value="1"/>
</dbReference>
<evidence type="ECO:0000313" key="2">
    <source>
        <dbReference type="EMBL" id="RKP38010.1"/>
    </source>
</evidence>
<evidence type="ECO:0000313" key="3">
    <source>
        <dbReference type="Proteomes" id="UP000268162"/>
    </source>
</evidence>
<gene>
    <name evidence="2" type="ORF">BJ085DRAFT_11776</name>
</gene>
<dbReference type="PANTHER" id="PTHR42899:SF1">
    <property type="entry name" value="SPERMATOGENESIS-ASSOCIATED PROTEIN 20"/>
    <property type="match status" value="1"/>
</dbReference>
<dbReference type="InterPro" id="IPR036249">
    <property type="entry name" value="Thioredoxin-like_sf"/>
</dbReference>
<keyword evidence="3" id="KW-1185">Reference proteome</keyword>
<dbReference type="PANTHER" id="PTHR42899">
    <property type="entry name" value="SPERMATOGENESIS-ASSOCIATED PROTEIN 20"/>
    <property type="match status" value="1"/>
</dbReference>
<reference evidence="3" key="1">
    <citation type="journal article" date="2018" name="Nat. Microbiol.">
        <title>Leveraging single-cell genomics to expand the fungal tree of life.</title>
        <authorList>
            <person name="Ahrendt S.R."/>
            <person name="Quandt C.A."/>
            <person name="Ciobanu D."/>
            <person name="Clum A."/>
            <person name="Salamov A."/>
            <person name="Andreopoulos B."/>
            <person name="Cheng J.F."/>
            <person name="Woyke T."/>
            <person name="Pelin A."/>
            <person name="Henrissat B."/>
            <person name="Reynolds N.K."/>
            <person name="Benny G.L."/>
            <person name="Smith M.E."/>
            <person name="James T.Y."/>
            <person name="Grigoriev I.V."/>
        </authorList>
    </citation>
    <scope>NUCLEOTIDE SEQUENCE [LARGE SCALE GENOMIC DNA]</scope>
    <source>
        <strain evidence="3">RSA 468</strain>
    </source>
</reference>
<name>A0A4P9ZYZ2_9FUNG</name>
<dbReference type="CDD" id="cd02955">
    <property type="entry name" value="SSP411"/>
    <property type="match status" value="1"/>
</dbReference>
<dbReference type="SUPFAM" id="SSF48208">
    <property type="entry name" value="Six-hairpin glycosidases"/>
    <property type="match status" value="1"/>
</dbReference>
<evidence type="ECO:0000259" key="1">
    <source>
        <dbReference type="Pfam" id="PF03190"/>
    </source>
</evidence>
<sequence>NRLIHERSPYLLQHAHNPVDWYPWGPEAFTKAQQEQKPIFLSIGYSTCHWCHVMEHESFEDPEVAQLLNTHFVNIKVDREVQPDVDKVYMTYVQATTGGGGWPMSVFLTPDLLPFFGGTYFPPRDRFNTPGFISILTYLSDAWAADPEKLRQSGQHIMGKLRTALEKPDGASSTTGSGPMLSWASAPRAYAKLAARFDPQNGGFSKAPKFPTPALRERLTWLAPSDSTPPTDRTALVQRIKEQLDHRDTMAARAQAMVLLTLRHINRGGIHDHVGGGFHRYSVDARWHVPHFEKMLYDQAQLARTFTDAYLLSGETELADAVRDILAYVARDLTSAQGGFYSAEDADSLPESGAVKKKEGAFCVWTWTELQTRLGHLRADLFAHAFGVRPQGNVNPEMDPHGELVGQNVLIREHDAEDTYKYYQAGIQADVESMLRQAYAELAQYRFEHRPRPHRDDKVVTSWNGLMISALARAASALEEPAHLEAATHAAQFIRDHLYRPEEKSLLRTWRDGGASPVAGFADDYAFLIQGLLDLYEASGDERWLAWAHDLQQTQDERFWDSSAAGGGYFHAEAGDPHLILRLKDDHDGAEPSANAVAVGNLLRLASYLDQPEFRTRAEKTLRHLGDQLARFPQSSPALVKGLMQLLQGNTEIIIVCKGDDPEAKETQAMLQEARRRFLPNRVLIPVLRSPRRPCLNDGDEAGGGYVARHHSVVREIIAQNAAPTSSSTAYICRDSTCGLPISRAEDLKAKL</sequence>
<proteinExistence type="predicted"/>
<dbReference type="STRING" id="215637.A0A4P9ZYZ2"/>
<protein>
    <submittedName>
        <fullName evidence="2">Spermatogenesis-associated protein 20</fullName>
    </submittedName>
</protein>
<dbReference type="EMBL" id="ML002417">
    <property type="protein sequence ID" value="RKP38010.1"/>
    <property type="molecule type" value="Genomic_DNA"/>
</dbReference>
<dbReference type="Gene3D" id="1.50.10.10">
    <property type="match status" value="1"/>
</dbReference>
<dbReference type="InterPro" id="IPR004879">
    <property type="entry name" value="Ssp411-like_TRX"/>
</dbReference>
<dbReference type="AlphaFoldDB" id="A0A4P9ZYZ2"/>
<dbReference type="InterPro" id="IPR008928">
    <property type="entry name" value="6-hairpin_glycosidase_sf"/>
</dbReference>
<dbReference type="PIRSF" id="PIRSF006402">
    <property type="entry name" value="UCP006402_thioredoxin"/>
    <property type="match status" value="1"/>
</dbReference>
<feature type="domain" description="Spermatogenesis-associated protein 20-like TRX" evidence="1">
    <location>
        <begin position="1"/>
        <end position="161"/>
    </location>
</feature>
<dbReference type="SUPFAM" id="SSF52833">
    <property type="entry name" value="Thioredoxin-like"/>
    <property type="match status" value="1"/>
</dbReference>
<dbReference type="Pfam" id="PF03190">
    <property type="entry name" value="Thioredox_DsbH"/>
    <property type="match status" value="1"/>
</dbReference>
<dbReference type="GO" id="GO:0003824">
    <property type="term" value="F:catalytic activity"/>
    <property type="evidence" value="ECO:0007669"/>
    <property type="project" value="UniProtKB-ARBA"/>
</dbReference>
<dbReference type="InterPro" id="IPR012341">
    <property type="entry name" value="6hp_glycosidase-like_sf"/>
</dbReference>
<organism evidence="2 3">
    <name type="scientific">Dimargaris cristalligena</name>
    <dbReference type="NCBI Taxonomy" id="215637"/>
    <lineage>
        <taxon>Eukaryota</taxon>
        <taxon>Fungi</taxon>
        <taxon>Fungi incertae sedis</taxon>
        <taxon>Zoopagomycota</taxon>
        <taxon>Kickxellomycotina</taxon>
        <taxon>Dimargaritomycetes</taxon>
        <taxon>Dimargaritales</taxon>
        <taxon>Dimargaritaceae</taxon>
        <taxon>Dimargaris</taxon>
    </lineage>
</organism>
<dbReference type="GO" id="GO:0005975">
    <property type="term" value="P:carbohydrate metabolic process"/>
    <property type="evidence" value="ECO:0007669"/>
    <property type="project" value="InterPro"/>
</dbReference>
<feature type="non-terminal residue" evidence="2">
    <location>
        <position position="752"/>
    </location>
</feature>
<dbReference type="InterPro" id="IPR024705">
    <property type="entry name" value="Ssp411"/>
</dbReference>
<dbReference type="Proteomes" id="UP000268162">
    <property type="component" value="Unassembled WGS sequence"/>
</dbReference>
<accession>A0A4P9ZYZ2</accession>